<feature type="non-terminal residue" evidence="2">
    <location>
        <position position="420"/>
    </location>
</feature>
<evidence type="ECO:0000256" key="1">
    <source>
        <dbReference type="SAM" id="MobiDB-lite"/>
    </source>
</evidence>
<feature type="compositionally biased region" description="Low complexity" evidence="1">
    <location>
        <begin position="62"/>
        <end position="85"/>
    </location>
</feature>
<feature type="region of interest" description="Disordered" evidence="1">
    <location>
        <begin position="1"/>
        <end position="333"/>
    </location>
</feature>
<feature type="compositionally biased region" description="Low complexity" evidence="1">
    <location>
        <begin position="111"/>
        <end position="135"/>
    </location>
</feature>
<name>A0A3L8RYK3_CHLGU</name>
<proteinExistence type="predicted"/>
<gene>
    <name evidence="2" type="ORF">DV515_00014432</name>
</gene>
<comment type="caution">
    <text evidence="2">The sequence shown here is derived from an EMBL/GenBank/DDBJ whole genome shotgun (WGS) entry which is preliminary data.</text>
</comment>
<organism evidence="2 3">
    <name type="scientific">Chloebia gouldiae</name>
    <name type="common">Gouldian finch</name>
    <name type="synonym">Erythrura gouldiae</name>
    <dbReference type="NCBI Taxonomy" id="44316"/>
    <lineage>
        <taxon>Eukaryota</taxon>
        <taxon>Metazoa</taxon>
        <taxon>Chordata</taxon>
        <taxon>Craniata</taxon>
        <taxon>Vertebrata</taxon>
        <taxon>Euteleostomi</taxon>
        <taxon>Archelosauria</taxon>
        <taxon>Archosauria</taxon>
        <taxon>Dinosauria</taxon>
        <taxon>Saurischia</taxon>
        <taxon>Theropoda</taxon>
        <taxon>Coelurosauria</taxon>
        <taxon>Aves</taxon>
        <taxon>Neognathae</taxon>
        <taxon>Neoaves</taxon>
        <taxon>Telluraves</taxon>
        <taxon>Australaves</taxon>
        <taxon>Passeriformes</taxon>
        <taxon>Passeroidea</taxon>
        <taxon>Passeridae</taxon>
        <taxon>Chloebia</taxon>
    </lineage>
</organism>
<evidence type="ECO:0000313" key="2">
    <source>
        <dbReference type="EMBL" id="RLV90466.1"/>
    </source>
</evidence>
<dbReference type="Proteomes" id="UP000276834">
    <property type="component" value="Unassembled WGS sequence"/>
</dbReference>
<feature type="compositionally biased region" description="Pro residues" evidence="1">
    <location>
        <begin position="23"/>
        <end position="33"/>
    </location>
</feature>
<feature type="compositionally biased region" description="Pro residues" evidence="1">
    <location>
        <begin position="156"/>
        <end position="171"/>
    </location>
</feature>
<dbReference type="AlphaFoldDB" id="A0A3L8RYK3"/>
<feature type="compositionally biased region" description="Basic residues" evidence="1">
    <location>
        <begin position="220"/>
        <end position="229"/>
    </location>
</feature>
<keyword evidence="3" id="KW-1185">Reference proteome</keyword>
<evidence type="ECO:0000313" key="3">
    <source>
        <dbReference type="Proteomes" id="UP000276834"/>
    </source>
</evidence>
<protein>
    <submittedName>
        <fullName evidence="2">Uncharacterized protein</fullName>
    </submittedName>
</protein>
<reference evidence="2 3" key="1">
    <citation type="journal article" date="2018" name="Proc. R. Soc. B">
        <title>A non-coding region near Follistatin controls head colour polymorphism in the Gouldian finch.</title>
        <authorList>
            <person name="Toomey M.B."/>
            <person name="Marques C.I."/>
            <person name="Andrade P."/>
            <person name="Araujo P.M."/>
            <person name="Sabatino S."/>
            <person name="Gazda M.A."/>
            <person name="Afonso S."/>
            <person name="Lopes R.J."/>
            <person name="Corbo J.C."/>
            <person name="Carneiro M."/>
        </authorList>
    </citation>
    <scope>NUCLEOTIDE SEQUENCE [LARGE SCALE GENOMIC DNA]</scope>
    <source>
        <strain evidence="2">Red01</strain>
        <tissue evidence="2">Muscle</tissue>
    </source>
</reference>
<accession>A0A3L8RYK3</accession>
<dbReference type="EMBL" id="QUSF01000123">
    <property type="protein sequence ID" value="RLV90466.1"/>
    <property type="molecule type" value="Genomic_DNA"/>
</dbReference>
<sequence>MRRPSAGNRIPTLGCCSGEGHKFPPPGTAPGPVAPLQAGLAFPPGSGFPAPLSYPLGTQRHQPPSQQPCPAASCCTASASSSSSSPPAPPQPSTRGFAGHAHPPPPPALTPARQAGPGRAAGPALLRARRGAQAALPPPWLSGRGPLTVTWAGPRYQPPPPPSPRPPPPTLGPGGDEARCPYAAPRRPWGSHLALPLLPPPPGPALPGHRKDPAAAGGRSSRRRRRRRRREEEEEEEEEGGREGRNLLRRRPHGREEEAGGGSAASAAGTGAEKGGGEGWRGVERAGSGLGVGRGSLASREGPSRAGARAGRRRQDKGLAGGPGGQEHIRAQRSTWQHREACLCLALAGGGATWQRPAVRSLPGADRRENSRDRPIEGHSESVLLTWPHPFVFHTQHRGVSLAPATIDYQEQLPASQELK</sequence>